<sequence length="347" mass="39929">MEPPNIYIGSETSLSSPIILPVINDPSPAENPQQMSKNIDCESTSSVLPLPLPYRHLANVVKAMDVLFASIHEKSEMTFSKLKLSIEEIMDMEFTDKLLGQILYLVPYFYNMKLKDYASVDQKYVISANIPVHDVAKLPGVLSQRSFHVHQILFQLVLNYHDIFLRSLDPPLFIPKYKVHHWHPNFDLENVPELEGVMLPNSLNQPSSNQTIFNPSLNNIPEKLLNWLKLPSESLESLTNCYNSRQKNNIYSGLPILLLAIHFVIARERRLVCSMEMIYVELKRFKAKVSMSFLKRDLKILTFLIPDWLTLIDLPNTTYVKIINRKEMTTVLKIIKAATARNKKPLK</sequence>
<dbReference type="InterPro" id="IPR038090">
    <property type="entry name" value="Cdt1_C_WH_dom_sf"/>
</dbReference>
<name>A0A5E4R392_9NEOP</name>
<dbReference type="Gene3D" id="1.10.10.1420">
    <property type="entry name" value="DNA replication factor Cdt1, C-terminal WH domain"/>
    <property type="match status" value="1"/>
</dbReference>
<dbReference type="Proteomes" id="UP000324832">
    <property type="component" value="Unassembled WGS sequence"/>
</dbReference>
<protein>
    <recommendedName>
        <fullName evidence="1">CDT1 Geminin-binding domain-containing protein</fullName>
    </recommendedName>
</protein>
<dbReference type="PANTHER" id="PTHR28637">
    <property type="entry name" value="DNA REPLICATION FACTOR CDT1"/>
    <property type="match status" value="1"/>
</dbReference>
<evidence type="ECO:0000313" key="3">
    <source>
        <dbReference type="Proteomes" id="UP000324832"/>
    </source>
</evidence>
<evidence type="ECO:0000313" key="2">
    <source>
        <dbReference type="EMBL" id="VVD05177.1"/>
    </source>
</evidence>
<dbReference type="Pfam" id="PF08839">
    <property type="entry name" value="CDT1"/>
    <property type="match status" value="1"/>
</dbReference>
<dbReference type="InterPro" id="IPR014939">
    <property type="entry name" value="CDT1_Gemini-bd-like"/>
</dbReference>
<organism evidence="2 3">
    <name type="scientific">Leptidea sinapis</name>
    <dbReference type="NCBI Taxonomy" id="189913"/>
    <lineage>
        <taxon>Eukaryota</taxon>
        <taxon>Metazoa</taxon>
        <taxon>Ecdysozoa</taxon>
        <taxon>Arthropoda</taxon>
        <taxon>Hexapoda</taxon>
        <taxon>Insecta</taxon>
        <taxon>Pterygota</taxon>
        <taxon>Neoptera</taxon>
        <taxon>Endopterygota</taxon>
        <taxon>Lepidoptera</taxon>
        <taxon>Glossata</taxon>
        <taxon>Ditrysia</taxon>
        <taxon>Papilionoidea</taxon>
        <taxon>Pieridae</taxon>
        <taxon>Dismorphiinae</taxon>
        <taxon>Leptidea</taxon>
    </lineage>
</organism>
<dbReference type="GO" id="GO:0005634">
    <property type="term" value="C:nucleus"/>
    <property type="evidence" value="ECO:0007669"/>
    <property type="project" value="TreeGrafter"/>
</dbReference>
<dbReference type="InterPro" id="IPR036390">
    <property type="entry name" value="WH_DNA-bd_sf"/>
</dbReference>
<dbReference type="GO" id="GO:0000278">
    <property type="term" value="P:mitotic cell cycle"/>
    <property type="evidence" value="ECO:0007669"/>
    <property type="project" value="TreeGrafter"/>
</dbReference>
<dbReference type="PANTHER" id="PTHR28637:SF1">
    <property type="entry name" value="DNA REPLICATION FACTOR CDT1"/>
    <property type="match status" value="1"/>
</dbReference>
<evidence type="ECO:0000259" key="1">
    <source>
        <dbReference type="SMART" id="SM01075"/>
    </source>
</evidence>
<dbReference type="GO" id="GO:0000076">
    <property type="term" value="P:DNA replication checkpoint signaling"/>
    <property type="evidence" value="ECO:0007669"/>
    <property type="project" value="TreeGrafter"/>
</dbReference>
<dbReference type="GO" id="GO:0003677">
    <property type="term" value="F:DNA binding"/>
    <property type="evidence" value="ECO:0007669"/>
    <property type="project" value="InterPro"/>
</dbReference>
<dbReference type="InterPro" id="IPR045173">
    <property type="entry name" value="Cdt1"/>
</dbReference>
<dbReference type="OrthoDB" id="341730at2759"/>
<dbReference type="AlphaFoldDB" id="A0A5E4R392"/>
<reference evidence="2 3" key="1">
    <citation type="submission" date="2017-07" db="EMBL/GenBank/DDBJ databases">
        <authorList>
            <person name="Talla V."/>
            <person name="Backstrom N."/>
        </authorList>
    </citation>
    <scope>NUCLEOTIDE SEQUENCE [LARGE SCALE GENOMIC DNA]</scope>
</reference>
<accession>A0A5E4R392</accession>
<dbReference type="SMART" id="SM01075">
    <property type="entry name" value="CDT1"/>
    <property type="match status" value="1"/>
</dbReference>
<dbReference type="GO" id="GO:0070182">
    <property type="term" value="F:DNA polymerase binding"/>
    <property type="evidence" value="ECO:0007669"/>
    <property type="project" value="TreeGrafter"/>
</dbReference>
<feature type="domain" description="CDT1 Geminin-binding" evidence="1">
    <location>
        <begin position="50"/>
        <end position="201"/>
    </location>
</feature>
<dbReference type="SUPFAM" id="SSF46785">
    <property type="entry name" value="Winged helix' DNA-binding domain"/>
    <property type="match status" value="1"/>
</dbReference>
<dbReference type="GO" id="GO:0071163">
    <property type="term" value="P:DNA replication preinitiation complex assembly"/>
    <property type="evidence" value="ECO:0007669"/>
    <property type="project" value="InterPro"/>
</dbReference>
<keyword evidence="3" id="KW-1185">Reference proteome</keyword>
<gene>
    <name evidence="2" type="ORF">LSINAPIS_LOCUS14768</name>
</gene>
<dbReference type="GO" id="GO:0030174">
    <property type="term" value="P:regulation of DNA-templated DNA replication initiation"/>
    <property type="evidence" value="ECO:0007669"/>
    <property type="project" value="InterPro"/>
</dbReference>
<dbReference type="EMBL" id="FZQP02006937">
    <property type="protein sequence ID" value="VVD05177.1"/>
    <property type="molecule type" value="Genomic_DNA"/>
</dbReference>
<proteinExistence type="predicted"/>